<organism evidence="2 3">
    <name type="scientific">Thanatephorus cucumeris (strain AG1-IB / isolate 7/3/14)</name>
    <name type="common">Lettuce bottom rot fungus</name>
    <name type="synonym">Rhizoctonia solani</name>
    <dbReference type="NCBI Taxonomy" id="1108050"/>
    <lineage>
        <taxon>Eukaryota</taxon>
        <taxon>Fungi</taxon>
        <taxon>Dikarya</taxon>
        <taxon>Basidiomycota</taxon>
        <taxon>Agaricomycotina</taxon>
        <taxon>Agaricomycetes</taxon>
        <taxon>Cantharellales</taxon>
        <taxon>Ceratobasidiaceae</taxon>
        <taxon>Rhizoctonia</taxon>
        <taxon>Rhizoctonia solani AG-1</taxon>
    </lineage>
</organism>
<evidence type="ECO:0000259" key="1">
    <source>
        <dbReference type="Pfam" id="PF11464"/>
    </source>
</evidence>
<comment type="caution">
    <text evidence="2">The sequence shown here is derived from an EMBL/GenBank/DDBJ whole genome shotgun (WGS) entry which is preliminary data.</text>
</comment>
<protein>
    <recommendedName>
        <fullName evidence="1">Rabenosyn Rab binding domain-containing protein</fullName>
    </recommendedName>
</protein>
<accession>M5BWB4</accession>
<dbReference type="Proteomes" id="UP000012065">
    <property type="component" value="Unassembled WGS sequence"/>
</dbReference>
<dbReference type="EMBL" id="CAOJ01002734">
    <property type="protein sequence ID" value="CCO28007.1"/>
    <property type="molecule type" value="Genomic_DNA"/>
</dbReference>
<evidence type="ECO:0000313" key="3">
    <source>
        <dbReference type="Proteomes" id="UP000012065"/>
    </source>
</evidence>
<dbReference type="AlphaFoldDB" id="M5BWB4"/>
<dbReference type="Pfam" id="PF11464">
    <property type="entry name" value="Rbsn"/>
    <property type="match status" value="1"/>
</dbReference>
<name>M5BWB4_THACB</name>
<reference evidence="2 3" key="1">
    <citation type="journal article" date="2013" name="J. Biotechnol.">
        <title>Establishment and interpretation of the genome sequence of the phytopathogenic fungus Rhizoctonia solani AG1-IB isolate 7/3/14.</title>
        <authorList>
            <person name="Wibberg D.W."/>
            <person name="Jelonek L.J."/>
            <person name="Rupp O.R."/>
            <person name="Hennig M.H."/>
            <person name="Eikmeyer F.E."/>
            <person name="Goesmann A.G."/>
            <person name="Hartmann A.H."/>
            <person name="Borriss R.B."/>
            <person name="Grosch R.G."/>
            <person name="Puehler A.P."/>
            <person name="Schlueter A.S."/>
        </authorList>
    </citation>
    <scope>NUCLEOTIDE SEQUENCE [LARGE SCALE GENOMIC DNA]</scope>
    <source>
        <strain evidence="3">AG1-IB / isolate 7/3/14</strain>
    </source>
</reference>
<evidence type="ECO:0000313" key="2">
    <source>
        <dbReference type="EMBL" id="CCO28007.1"/>
    </source>
</evidence>
<dbReference type="SUPFAM" id="SSF140125">
    <property type="entry name" value="Rabenosyn-5 Rab-binding domain-like"/>
    <property type="match status" value="1"/>
</dbReference>
<sequence length="81" mass="9097">MFPLQTLPKMKQLAKAATESELVEPDPVFDDPGHAIQPLLEQEAVLEQMLAEAQAARKIEDAQTLKANLTEIRNEIRRFIG</sequence>
<dbReference type="InterPro" id="IPR036531">
    <property type="entry name" value="Rbsn_Rab-bd_sf"/>
</dbReference>
<gene>
    <name evidence="2" type="ORF">BN14_01998</name>
</gene>
<dbReference type="Gene3D" id="4.10.860.20">
    <property type="entry name" value="Rabenosyn, Rab binding domain"/>
    <property type="match status" value="1"/>
</dbReference>
<proteinExistence type="predicted"/>
<feature type="domain" description="Rabenosyn Rab binding" evidence="1">
    <location>
        <begin position="38"/>
        <end position="78"/>
    </location>
</feature>
<dbReference type="HOGENOM" id="CLU_2575507_0_0_1"/>
<dbReference type="InterPro" id="IPR021565">
    <property type="entry name" value="Rbsn_Rab-bd"/>
</dbReference>